<organism evidence="2 3">
    <name type="scientific">Piscinibacter gummiphilus</name>
    <dbReference type="NCBI Taxonomy" id="946333"/>
    <lineage>
        <taxon>Bacteria</taxon>
        <taxon>Pseudomonadati</taxon>
        <taxon>Pseudomonadota</taxon>
        <taxon>Betaproteobacteria</taxon>
        <taxon>Burkholderiales</taxon>
        <taxon>Sphaerotilaceae</taxon>
        <taxon>Piscinibacter</taxon>
    </lineage>
</organism>
<protein>
    <submittedName>
        <fullName evidence="2">Chemotaxis protein</fullName>
    </submittedName>
</protein>
<dbReference type="RefSeq" id="WP_085749773.1">
    <property type="nucleotide sequence ID" value="NZ_BSPR01000002.1"/>
</dbReference>
<accession>A0A1W6L5A4</accession>
<dbReference type="Pfam" id="PF08269">
    <property type="entry name" value="dCache_2"/>
    <property type="match status" value="1"/>
</dbReference>
<gene>
    <name evidence="2" type="ORF">A4W93_06065</name>
</gene>
<keyword evidence="3" id="KW-1185">Reference proteome</keyword>
<reference evidence="2 3" key="1">
    <citation type="submission" date="2016-04" db="EMBL/GenBank/DDBJ databases">
        <title>Complete genome sequence of natural rubber-degrading, novel Gram-negative bacterium, Rhizobacter gummiphilus strain NS21.</title>
        <authorList>
            <person name="Tabata M."/>
            <person name="Kasai D."/>
            <person name="Fukuda M."/>
        </authorList>
    </citation>
    <scope>NUCLEOTIDE SEQUENCE [LARGE SCALE GENOMIC DNA]</scope>
    <source>
        <strain evidence="2 3">NS21</strain>
    </source>
</reference>
<feature type="domain" description="Double Cache" evidence="1">
    <location>
        <begin position="48"/>
        <end position="138"/>
    </location>
</feature>
<evidence type="ECO:0000259" key="1">
    <source>
        <dbReference type="Pfam" id="PF08269"/>
    </source>
</evidence>
<dbReference type="Gene3D" id="3.30.450.20">
    <property type="entry name" value="PAS domain"/>
    <property type="match status" value="1"/>
</dbReference>
<proteinExistence type="predicted"/>
<name>A0A1W6L5A4_9BURK</name>
<dbReference type="InterPro" id="IPR004010">
    <property type="entry name" value="Double_Cache_2"/>
</dbReference>
<dbReference type="Proteomes" id="UP000193427">
    <property type="component" value="Chromosome"/>
</dbReference>
<dbReference type="EMBL" id="CP015118">
    <property type="protein sequence ID" value="ARN19511.1"/>
    <property type="molecule type" value="Genomic_DNA"/>
</dbReference>
<evidence type="ECO:0000313" key="3">
    <source>
        <dbReference type="Proteomes" id="UP000193427"/>
    </source>
</evidence>
<sequence length="149" mass="15569">MKNTWMVSAFAAAAVTLGSSAAFAAAQGSAAEAKSMLQKAVVALKADKAKALSQFTKGENGFRDRDLYPFCGGADGTFTAHPTLTGKSMKDLKGSDGEPVGTRLYDSAKEGEISEVEYVWPKPGASAPSPKVSYVTKVGDQVCAVGYYK</sequence>
<dbReference type="GO" id="GO:0005886">
    <property type="term" value="C:plasma membrane"/>
    <property type="evidence" value="ECO:0007669"/>
    <property type="project" value="UniProtKB-SubCell"/>
</dbReference>
<evidence type="ECO:0000313" key="2">
    <source>
        <dbReference type="EMBL" id="ARN19511.1"/>
    </source>
</evidence>
<dbReference type="AlphaFoldDB" id="A0A1W6L5A4"/>
<dbReference type="KEGG" id="rgu:A4W93_06065"/>